<gene>
    <name evidence="2" type="ORF">DFH07DRAFT_765403</name>
</gene>
<sequence length="325" mass="35991">MAAWKPGDAAGADMTLRMSATKGACKMLLVAHPRRYHRRWTDGWTAWDKMALKPVRPEPRDPSAGGAHIHRCAHSPHASAVPTNPEIRRFEPHAAKSSLAIATPSSEQTACLRKNANYNDGPEHRSEKDLQRICDVVSRAFGAKLREAGNLARRTENLPHSESRRSARTPCLQPTRAQAPHSPFLMTEVGRKPDIHGPASTHRYSGSARLLDIRFGDIWIYFELIWLSSDSDSAFFLHALTKLSAPTADRAVIALPFAPYFACAIKTLAYIPSALSPCTKTLRDSLPLTARQLEQDMKRNCRPAPKIPFFPDPHGEQLGSMLPSP</sequence>
<comment type="caution">
    <text evidence="2">The sequence shown here is derived from an EMBL/GenBank/DDBJ whole genome shotgun (WGS) entry which is preliminary data.</text>
</comment>
<name>A0AAD7K802_9AGAR</name>
<evidence type="ECO:0000313" key="2">
    <source>
        <dbReference type="EMBL" id="KAJ7780097.1"/>
    </source>
</evidence>
<dbReference type="EMBL" id="JARJLG010000006">
    <property type="protein sequence ID" value="KAJ7780097.1"/>
    <property type="molecule type" value="Genomic_DNA"/>
</dbReference>
<evidence type="ECO:0000313" key="3">
    <source>
        <dbReference type="Proteomes" id="UP001215280"/>
    </source>
</evidence>
<organism evidence="2 3">
    <name type="scientific">Mycena maculata</name>
    <dbReference type="NCBI Taxonomy" id="230809"/>
    <lineage>
        <taxon>Eukaryota</taxon>
        <taxon>Fungi</taxon>
        <taxon>Dikarya</taxon>
        <taxon>Basidiomycota</taxon>
        <taxon>Agaricomycotina</taxon>
        <taxon>Agaricomycetes</taxon>
        <taxon>Agaricomycetidae</taxon>
        <taxon>Agaricales</taxon>
        <taxon>Marasmiineae</taxon>
        <taxon>Mycenaceae</taxon>
        <taxon>Mycena</taxon>
    </lineage>
</organism>
<proteinExistence type="predicted"/>
<feature type="region of interest" description="Disordered" evidence="1">
    <location>
        <begin position="152"/>
        <end position="177"/>
    </location>
</feature>
<dbReference type="AlphaFoldDB" id="A0AAD7K802"/>
<keyword evidence="3" id="KW-1185">Reference proteome</keyword>
<protein>
    <submittedName>
        <fullName evidence="2">Uncharacterized protein</fullName>
    </submittedName>
</protein>
<dbReference type="Proteomes" id="UP001215280">
    <property type="component" value="Unassembled WGS sequence"/>
</dbReference>
<evidence type="ECO:0000256" key="1">
    <source>
        <dbReference type="SAM" id="MobiDB-lite"/>
    </source>
</evidence>
<feature type="compositionally biased region" description="Basic and acidic residues" evidence="1">
    <location>
        <begin position="153"/>
        <end position="165"/>
    </location>
</feature>
<reference evidence="2" key="1">
    <citation type="submission" date="2023-03" db="EMBL/GenBank/DDBJ databases">
        <title>Massive genome expansion in bonnet fungi (Mycena s.s.) driven by repeated elements and novel gene families across ecological guilds.</title>
        <authorList>
            <consortium name="Lawrence Berkeley National Laboratory"/>
            <person name="Harder C.B."/>
            <person name="Miyauchi S."/>
            <person name="Viragh M."/>
            <person name="Kuo A."/>
            <person name="Thoen E."/>
            <person name="Andreopoulos B."/>
            <person name="Lu D."/>
            <person name="Skrede I."/>
            <person name="Drula E."/>
            <person name="Henrissat B."/>
            <person name="Morin E."/>
            <person name="Kohler A."/>
            <person name="Barry K."/>
            <person name="LaButti K."/>
            <person name="Morin E."/>
            <person name="Salamov A."/>
            <person name="Lipzen A."/>
            <person name="Mereny Z."/>
            <person name="Hegedus B."/>
            <person name="Baldrian P."/>
            <person name="Stursova M."/>
            <person name="Weitz H."/>
            <person name="Taylor A."/>
            <person name="Grigoriev I.V."/>
            <person name="Nagy L.G."/>
            <person name="Martin F."/>
            <person name="Kauserud H."/>
        </authorList>
    </citation>
    <scope>NUCLEOTIDE SEQUENCE</scope>
    <source>
        <strain evidence="2">CBHHK188m</strain>
    </source>
</reference>
<accession>A0AAD7K802</accession>